<feature type="signal peptide" evidence="2">
    <location>
        <begin position="1"/>
        <end position="24"/>
    </location>
</feature>
<dbReference type="AlphaFoldDB" id="A0A9W8TWB5"/>
<dbReference type="Proteomes" id="UP001142393">
    <property type="component" value="Unassembled WGS sequence"/>
</dbReference>
<evidence type="ECO:0000256" key="1">
    <source>
        <dbReference type="SAM" id="MobiDB-lite"/>
    </source>
</evidence>
<sequence>MTGIMVRSSSSVVVLVLSALAALAVPVERRESVLLTCNTARLGVISGLNSTSRSIEALLSSSNDSAVTSACNEALSGLHTAQEGVSIIVKGVLAGVTPDDTGVPAIAGGLSTANQALTSINSSDTNVQSQLATILMQLNTTKSNGDTAITECAKLSSTSSNSTSSNSSSTDSTLSNSNSSRKVLTETVTVTATATKTVNGAASIQTEADGTLLFGFGRRASNGNSSSNSQCDSAKTAAVAAFEQAAKDIQQLAKTAGRNNSTLSAAQSAISALGSADGAVSQVVTDVAVPAFNTIGEGILDAQNSLNTINSTDSSTNTALDIAQLDMVGILSAAQHLAIDCTPTAGGVASSNTRRGLGAWMWGF</sequence>
<reference evidence="3 4" key="1">
    <citation type="journal article" date="2023" name="Proc. Natl. Acad. Sci. U.S.A.">
        <title>A global phylogenomic analysis of the shiitake genus Lentinula.</title>
        <authorList>
            <person name="Sierra-Patev S."/>
            <person name="Min B."/>
            <person name="Naranjo-Ortiz M."/>
            <person name="Looney B."/>
            <person name="Konkel Z."/>
            <person name="Slot J.C."/>
            <person name="Sakamoto Y."/>
            <person name="Steenwyk J.L."/>
            <person name="Rokas A."/>
            <person name="Carro J."/>
            <person name="Camarero S."/>
            <person name="Ferreira P."/>
            <person name="Molpeceres G."/>
            <person name="Ruiz-Duenas F.J."/>
            <person name="Serrano A."/>
            <person name="Henrissat B."/>
            <person name="Drula E."/>
            <person name="Hughes K.W."/>
            <person name="Mata J.L."/>
            <person name="Ishikawa N.K."/>
            <person name="Vargas-Isla R."/>
            <person name="Ushijima S."/>
            <person name="Smith C.A."/>
            <person name="Donoghue J."/>
            <person name="Ahrendt S."/>
            <person name="Andreopoulos W."/>
            <person name="He G."/>
            <person name="LaButti K."/>
            <person name="Lipzen A."/>
            <person name="Ng V."/>
            <person name="Riley R."/>
            <person name="Sandor L."/>
            <person name="Barry K."/>
            <person name="Martinez A.T."/>
            <person name="Xiao Y."/>
            <person name="Gibbons J.G."/>
            <person name="Terashima K."/>
            <person name="Grigoriev I.V."/>
            <person name="Hibbett D."/>
        </authorList>
    </citation>
    <scope>NUCLEOTIDE SEQUENCE [LARGE SCALE GENOMIC DNA]</scope>
    <source>
        <strain evidence="3 4">TFB7810</strain>
    </source>
</reference>
<organism evidence="3 4">
    <name type="scientific">Lentinula detonsa</name>
    <dbReference type="NCBI Taxonomy" id="2804962"/>
    <lineage>
        <taxon>Eukaryota</taxon>
        <taxon>Fungi</taxon>
        <taxon>Dikarya</taxon>
        <taxon>Basidiomycota</taxon>
        <taxon>Agaricomycotina</taxon>
        <taxon>Agaricomycetes</taxon>
        <taxon>Agaricomycetidae</taxon>
        <taxon>Agaricales</taxon>
        <taxon>Marasmiineae</taxon>
        <taxon>Omphalotaceae</taxon>
        <taxon>Lentinula</taxon>
    </lineage>
</organism>
<gene>
    <name evidence="3" type="ORF">DFH05DRAFT_1526623</name>
</gene>
<keyword evidence="2" id="KW-0732">Signal</keyword>
<evidence type="ECO:0000256" key="2">
    <source>
        <dbReference type="SAM" id="SignalP"/>
    </source>
</evidence>
<keyword evidence="4" id="KW-1185">Reference proteome</keyword>
<name>A0A9W8TWB5_9AGAR</name>
<evidence type="ECO:0000313" key="3">
    <source>
        <dbReference type="EMBL" id="KAJ3743097.1"/>
    </source>
</evidence>
<dbReference type="EMBL" id="JANVFU010000009">
    <property type="protein sequence ID" value="KAJ3743097.1"/>
    <property type="molecule type" value="Genomic_DNA"/>
</dbReference>
<accession>A0A9W8TWB5</accession>
<protein>
    <recommendedName>
        <fullName evidence="5">Cell wall protein</fullName>
    </recommendedName>
</protein>
<feature type="region of interest" description="Disordered" evidence="1">
    <location>
        <begin position="155"/>
        <end position="181"/>
    </location>
</feature>
<evidence type="ECO:0008006" key="5">
    <source>
        <dbReference type="Google" id="ProtNLM"/>
    </source>
</evidence>
<proteinExistence type="predicted"/>
<evidence type="ECO:0000313" key="4">
    <source>
        <dbReference type="Proteomes" id="UP001142393"/>
    </source>
</evidence>
<feature type="chain" id="PRO_5040993621" description="Cell wall protein" evidence="2">
    <location>
        <begin position="25"/>
        <end position="364"/>
    </location>
</feature>
<comment type="caution">
    <text evidence="3">The sequence shown here is derived from an EMBL/GenBank/DDBJ whole genome shotgun (WGS) entry which is preliminary data.</text>
</comment>
<feature type="compositionally biased region" description="Low complexity" evidence="1">
    <location>
        <begin position="156"/>
        <end position="181"/>
    </location>
</feature>